<gene>
    <name evidence="2" type="ORF">NAEGRDRAFT_59370</name>
</gene>
<evidence type="ECO:0000259" key="1">
    <source>
        <dbReference type="PROSITE" id="PS50011"/>
    </source>
</evidence>
<dbReference type="PROSITE" id="PS00108">
    <property type="entry name" value="PROTEIN_KINASE_ST"/>
    <property type="match status" value="1"/>
</dbReference>
<reference evidence="2 3" key="1">
    <citation type="journal article" date="2010" name="Cell">
        <title>The genome of Naegleria gruberi illuminates early eukaryotic versatility.</title>
        <authorList>
            <person name="Fritz-Laylin L.K."/>
            <person name="Prochnik S.E."/>
            <person name="Ginger M.L."/>
            <person name="Dacks J.B."/>
            <person name="Carpenter M.L."/>
            <person name="Field M.C."/>
            <person name="Kuo A."/>
            <person name="Paredez A."/>
            <person name="Chapman J."/>
            <person name="Pham J."/>
            <person name="Shu S."/>
            <person name="Neupane R."/>
            <person name="Cipriano M."/>
            <person name="Mancuso J."/>
            <person name="Tu H."/>
            <person name="Salamov A."/>
            <person name="Lindquist E."/>
            <person name="Shapiro H."/>
            <person name="Lucas S."/>
            <person name="Grigoriev I.V."/>
            <person name="Cande W.Z."/>
            <person name="Fulton C."/>
            <person name="Rokhsar D.S."/>
            <person name="Dawson S.C."/>
        </authorList>
    </citation>
    <scope>NUCLEOTIDE SEQUENCE [LARGE SCALE GENOMIC DNA]</scope>
    <source>
        <strain evidence="2 3">NEG-M</strain>
    </source>
</reference>
<dbReference type="InterPro" id="IPR025197">
    <property type="entry name" value="DUF4116"/>
</dbReference>
<sequence length="738" mass="83813">MSDQSLMVFKIIHDDSGLLETGETRSEYLQKYKHTNHANVLSMKTFNNYNDDDEASITLREYVIISKFRGNNLRDVRKNLERVSILMVLQIIVQCCGALQSLSLNHIIHRDVKPENIFMSEEGMIVLGDLGCATMAENNLDDMLLLNEENNEQLVDDCTSSCYSSATGFAGTIGFIAPEILNGKCSCKCDIFSLGITILSFLFLDRFHLQLKYQQEELWNDIETLFQNIITNTTTTISEFENDPSSWIVIKDLCKGMTCIHEDNRYSIENIFQVMFDNLNGKVTSLVDCFQNLKHPFKNSKSVVSYVCEKNGLNLQFVSPEDFLIEKELVLGCVKQNGMSLEYALSFRNDFEIVMEAITQNSNAIMYASTKLLNDQQIIYQVALMSEPQDAIKNLSLTSEELKNNREFMLKIMELKGQALCCIPHFNNDKEMVLKAVKNYGNALYYSCENLRNDKDVIIEAMNTDGGSFSYASEELKKDRHIVTEAIKRDGNNLGYACKALRNDLEIVSLAIRKNGNSLKFCGTSFKGNKIIAMEAVKNNPIALQHCTEELRDDRDIVLAAVQLDGIVLEYASDRLRNDKEVVMKAVQNNGSSFRFASEELKQDGDILIFKKPFTYILPFVFSSQPLSIIDNRELALQKVQQNGLNLEYVSEELKNDRQVVLAAISKNGNALKFASEELRNDKQIVTAAVLEIPYTLKFASNELKNNREFTTELEKEMQKLIPKYISLKEESAIDIIL</sequence>
<dbReference type="InterPro" id="IPR053235">
    <property type="entry name" value="Ser_Thr_kinase"/>
</dbReference>
<dbReference type="PANTHER" id="PTHR24361">
    <property type="entry name" value="MITOGEN-ACTIVATED KINASE KINASE KINASE"/>
    <property type="match status" value="1"/>
</dbReference>
<proteinExistence type="predicted"/>
<dbReference type="EMBL" id="GG738903">
    <property type="protein sequence ID" value="EFC38981.1"/>
    <property type="molecule type" value="Genomic_DNA"/>
</dbReference>
<dbReference type="GO" id="GO:0005524">
    <property type="term" value="F:ATP binding"/>
    <property type="evidence" value="ECO:0007669"/>
    <property type="project" value="InterPro"/>
</dbReference>
<dbReference type="KEGG" id="ngr:NAEGRDRAFT_59370"/>
<dbReference type="Pfam" id="PF13475">
    <property type="entry name" value="DUF4116"/>
    <property type="match status" value="5"/>
</dbReference>
<evidence type="ECO:0000313" key="2">
    <source>
        <dbReference type="EMBL" id="EFC38981.1"/>
    </source>
</evidence>
<dbReference type="OrthoDB" id="524379at2759"/>
<dbReference type="InParanoid" id="D2VVY3"/>
<dbReference type="GO" id="GO:0005737">
    <property type="term" value="C:cytoplasm"/>
    <property type="evidence" value="ECO:0007669"/>
    <property type="project" value="TreeGrafter"/>
</dbReference>
<accession>D2VVY3</accession>
<dbReference type="VEuPathDB" id="AmoebaDB:NAEGRDRAFT_59370"/>
<organism evidence="3">
    <name type="scientific">Naegleria gruberi</name>
    <name type="common">Amoeba</name>
    <dbReference type="NCBI Taxonomy" id="5762"/>
    <lineage>
        <taxon>Eukaryota</taxon>
        <taxon>Discoba</taxon>
        <taxon>Heterolobosea</taxon>
        <taxon>Tetramitia</taxon>
        <taxon>Eutetramitia</taxon>
        <taxon>Vahlkampfiidae</taxon>
        <taxon>Naegleria</taxon>
    </lineage>
</organism>
<dbReference type="Pfam" id="PF00069">
    <property type="entry name" value="Pkinase"/>
    <property type="match status" value="1"/>
</dbReference>
<dbReference type="InterPro" id="IPR008271">
    <property type="entry name" value="Ser/Thr_kinase_AS"/>
</dbReference>
<dbReference type="RefSeq" id="XP_002671725.1">
    <property type="nucleotide sequence ID" value="XM_002671679.1"/>
</dbReference>
<dbReference type="CDD" id="cd00180">
    <property type="entry name" value="PKc"/>
    <property type="match status" value="1"/>
</dbReference>
<dbReference type="InterPro" id="IPR011009">
    <property type="entry name" value="Kinase-like_dom_sf"/>
</dbReference>
<name>D2VVY3_NAEGR</name>
<dbReference type="Gene3D" id="1.10.510.10">
    <property type="entry name" value="Transferase(Phosphotransferase) domain 1"/>
    <property type="match status" value="1"/>
</dbReference>
<dbReference type="eggNOG" id="KOG0581">
    <property type="taxonomic scope" value="Eukaryota"/>
</dbReference>
<protein>
    <recommendedName>
        <fullName evidence="1">Protein kinase domain-containing protein</fullName>
    </recommendedName>
</protein>
<dbReference type="STRING" id="5762.D2VVY3"/>
<dbReference type="SMART" id="SM00220">
    <property type="entry name" value="S_TKc"/>
    <property type="match status" value="1"/>
</dbReference>
<dbReference type="InterPro" id="IPR000719">
    <property type="entry name" value="Prot_kinase_dom"/>
</dbReference>
<dbReference type="PROSITE" id="PS50011">
    <property type="entry name" value="PROTEIN_KINASE_DOM"/>
    <property type="match status" value="1"/>
</dbReference>
<dbReference type="GeneID" id="8850835"/>
<dbReference type="AlphaFoldDB" id="D2VVY3"/>
<keyword evidence="3" id="KW-1185">Reference proteome</keyword>
<dbReference type="GO" id="GO:0004674">
    <property type="term" value="F:protein serine/threonine kinase activity"/>
    <property type="evidence" value="ECO:0007669"/>
    <property type="project" value="TreeGrafter"/>
</dbReference>
<dbReference type="PANTHER" id="PTHR24361:SF613">
    <property type="entry name" value="NUCLEAR RECEPTOR-BINDING PROTEIN-RELATED"/>
    <property type="match status" value="1"/>
</dbReference>
<dbReference type="SUPFAM" id="SSF56112">
    <property type="entry name" value="Protein kinase-like (PK-like)"/>
    <property type="match status" value="1"/>
</dbReference>
<feature type="domain" description="Protein kinase" evidence="1">
    <location>
        <begin position="1"/>
        <end position="298"/>
    </location>
</feature>
<dbReference type="Proteomes" id="UP000006671">
    <property type="component" value="Unassembled WGS sequence"/>
</dbReference>
<evidence type="ECO:0000313" key="3">
    <source>
        <dbReference type="Proteomes" id="UP000006671"/>
    </source>
</evidence>